<evidence type="ECO:0000256" key="9">
    <source>
        <dbReference type="ARBA" id="ARBA00022840"/>
    </source>
</evidence>
<dbReference type="InterPro" id="IPR017945">
    <property type="entry name" value="DHBP_synth_RibB-like_a/b_dom"/>
</dbReference>
<dbReference type="GO" id="GO:0005524">
    <property type="term" value="F:ATP binding"/>
    <property type="evidence" value="ECO:0007669"/>
    <property type="project" value="UniProtKB-KW"/>
</dbReference>
<dbReference type="GO" id="GO:0003725">
    <property type="term" value="F:double-stranded RNA binding"/>
    <property type="evidence" value="ECO:0007669"/>
    <property type="project" value="InterPro"/>
</dbReference>
<keyword evidence="7" id="KW-0548">Nucleotidyltransferase</keyword>
<evidence type="ECO:0000313" key="14">
    <source>
        <dbReference type="Proteomes" id="UP000178991"/>
    </source>
</evidence>
<sequence>MKVIKQSQRTLKKAITVIKSGGVVICPTDTVYGFLADATNKKAVEKIYKIKKRPKSKPLSVFIKDLHMAKELAEINDKQAKILQKYWPGKYTFVLKHKLWDVRRPTIYGVVKETIAIRIPKYVFLNQLLKKVNRPLVQTSVNMSGQAPLVKIGDILKQFQDIAGSDPAESDPAILLIDAGNLKKGKPSKIIDLRSKTEGVLTRLR</sequence>
<keyword evidence="8" id="KW-0547">Nucleotide-binding</keyword>
<comment type="catalytic activity">
    <reaction evidence="11">
        <text>L-threonine + hydrogencarbonate + ATP = L-threonylcarbamoyladenylate + diphosphate + H2O</text>
        <dbReference type="Rhea" id="RHEA:36407"/>
        <dbReference type="ChEBI" id="CHEBI:15377"/>
        <dbReference type="ChEBI" id="CHEBI:17544"/>
        <dbReference type="ChEBI" id="CHEBI:30616"/>
        <dbReference type="ChEBI" id="CHEBI:33019"/>
        <dbReference type="ChEBI" id="CHEBI:57926"/>
        <dbReference type="ChEBI" id="CHEBI:73682"/>
        <dbReference type="EC" id="2.7.7.87"/>
    </reaction>
</comment>
<evidence type="ECO:0000256" key="7">
    <source>
        <dbReference type="ARBA" id="ARBA00022695"/>
    </source>
</evidence>
<dbReference type="PANTHER" id="PTHR17490">
    <property type="entry name" value="SUA5"/>
    <property type="match status" value="1"/>
</dbReference>
<dbReference type="GO" id="GO:0000049">
    <property type="term" value="F:tRNA binding"/>
    <property type="evidence" value="ECO:0007669"/>
    <property type="project" value="TreeGrafter"/>
</dbReference>
<evidence type="ECO:0000256" key="4">
    <source>
        <dbReference type="ARBA" id="ARBA00022490"/>
    </source>
</evidence>
<dbReference type="Pfam" id="PF01300">
    <property type="entry name" value="Sua5_yciO_yrdC"/>
    <property type="match status" value="1"/>
</dbReference>
<keyword evidence="5" id="KW-0808">Transferase</keyword>
<evidence type="ECO:0000256" key="8">
    <source>
        <dbReference type="ARBA" id="ARBA00022741"/>
    </source>
</evidence>
<evidence type="ECO:0000256" key="2">
    <source>
        <dbReference type="ARBA" id="ARBA00007663"/>
    </source>
</evidence>
<comment type="subcellular location">
    <subcellularLocation>
        <location evidence="1">Cytoplasm</location>
    </subcellularLocation>
</comment>
<name>A0A1G2HL21_9BACT</name>
<organism evidence="13 14">
    <name type="scientific">Candidatus Staskawiczbacteria bacterium RIFCSPHIGHO2_01_FULL_34_27</name>
    <dbReference type="NCBI Taxonomy" id="1802199"/>
    <lineage>
        <taxon>Bacteria</taxon>
        <taxon>Candidatus Staskawicziibacteriota</taxon>
    </lineage>
</organism>
<dbReference type="PROSITE" id="PS51163">
    <property type="entry name" value="YRDC"/>
    <property type="match status" value="1"/>
</dbReference>
<keyword evidence="6" id="KW-0819">tRNA processing</keyword>
<evidence type="ECO:0000259" key="12">
    <source>
        <dbReference type="PROSITE" id="PS51163"/>
    </source>
</evidence>
<evidence type="ECO:0000256" key="3">
    <source>
        <dbReference type="ARBA" id="ARBA00012584"/>
    </source>
</evidence>
<reference evidence="13 14" key="1">
    <citation type="journal article" date="2016" name="Nat. Commun.">
        <title>Thousands of microbial genomes shed light on interconnected biogeochemical processes in an aquifer system.</title>
        <authorList>
            <person name="Anantharaman K."/>
            <person name="Brown C.T."/>
            <person name="Hug L.A."/>
            <person name="Sharon I."/>
            <person name="Castelle C.J."/>
            <person name="Probst A.J."/>
            <person name="Thomas B.C."/>
            <person name="Singh A."/>
            <person name="Wilkins M.J."/>
            <person name="Karaoz U."/>
            <person name="Brodie E.L."/>
            <person name="Williams K.H."/>
            <person name="Hubbard S.S."/>
            <person name="Banfield J.F."/>
        </authorList>
    </citation>
    <scope>NUCLEOTIDE SEQUENCE [LARGE SCALE GENOMIC DNA]</scope>
</reference>
<feature type="domain" description="YrdC-like" evidence="12">
    <location>
        <begin position="8"/>
        <end position="205"/>
    </location>
</feature>
<keyword evidence="9" id="KW-0067">ATP-binding</keyword>
<dbReference type="GO" id="GO:0006450">
    <property type="term" value="P:regulation of translational fidelity"/>
    <property type="evidence" value="ECO:0007669"/>
    <property type="project" value="TreeGrafter"/>
</dbReference>
<dbReference type="EC" id="2.7.7.87" evidence="3"/>
<gene>
    <name evidence="13" type="ORF">A2639_03200</name>
</gene>
<dbReference type="InterPro" id="IPR050156">
    <property type="entry name" value="TC-AMP_synthase_SUA5"/>
</dbReference>
<dbReference type="NCBIfam" id="TIGR00057">
    <property type="entry name" value="L-threonylcarbamoyladenylate synthase"/>
    <property type="match status" value="1"/>
</dbReference>
<dbReference type="SUPFAM" id="SSF55821">
    <property type="entry name" value="YrdC/RibB"/>
    <property type="match status" value="1"/>
</dbReference>
<evidence type="ECO:0000256" key="11">
    <source>
        <dbReference type="ARBA" id="ARBA00048366"/>
    </source>
</evidence>
<protein>
    <recommendedName>
        <fullName evidence="10">L-threonylcarbamoyladenylate synthase</fullName>
        <ecNumber evidence="3">2.7.7.87</ecNumber>
    </recommendedName>
    <alternativeName>
        <fullName evidence="10">L-threonylcarbamoyladenylate synthase</fullName>
    </alternativeName>
</protein>
<dbReference type="AlphaFoldDB" id="A0A1G2HL21"/>
<evidence type="ECO:0000256" key="10">
    <source>
        <dbReference type="ARBA" id="ARBA00029774"/>
    </source>
</evidence>
<comment type="similarity">
    <text evidence="2">Belongs to the SUA5 family.</text>
</comment>
<evidence type="ECO:0000256" key="1">
    <source>
        <dbReference type="ARBA" id="ARBA00004496"/>
    </source>
</evidence>
<dbReference type="Proteomes" id="UP000178991">
    <property type="component" value="Unassembled WGS sequence"/>
</dbReference>
<dbReference type="Gene3D" id="3.90.870.10">
    <property type="entry name" value="DHBP synthase"/>
    <property type="match status" value="1"/>
</dbReference>
<dbReference type="InterPro" id="IPR006070">
    <property type="entry name" value="Sua5-like_dom"/>
</dbReference>
<comment type="caution">
    <text evidence="13">The sequence shown here is derived from an EMBL/GenBank/DDBJ whole genome shotgun (WGS) entry which is preliminary data.</text>
</comment>
<dbReference type="GO" id="GO:0061710">
    <property type="term" value="F:L-threonylcarbamoyladenylate synthase"/>
    <property type="evidence" value="ECO:0007669"/>
    <property type="project" value="UniProtKB-EC"/>
</dbReference>
<dbReference type="EMBL" id="MHOL01000005">
    <property type="protein sequence ID" value="OGZ63176.1"/>
    <property type="molecule type" value="Genomic_DNA"/>
</dbReference>
<evidence type="ECO:0000256" key="5">
    <source>
        <dbReference type="ARBA" id="ARBA00022679"/>
    </source>
</evidence>
<proteinExistence type="inferred from homology"/>
<evidence type="ECO:0000313" key="13">
    <source>
        <dbReference type="EMBL" id="OGZ63176.1"/>
    </source>
</evidence>
<evidence type="ECO:0000256" key="6">
    <source>
        <dbReference type="ARBA" id="ARBA00022694"/>
    </source>
</evidence>
<accession>A0A1G2HL21</accession>
<dbReference type="PANTHER" id="PTHR17490:SF16">
    <property type="entry name" value="THREONYLCARBAMOYL-AMP SYNTHASE"/>
    <property type="match status" value="1"/>
</dbReference>
<dbReference type="GO" id="GO:0008033">
    <property type="term" value="P:tRNA processing"/>
    <property type="evidence" value="ECO:0007669"/>
    <property type="project" value="UniProtKB-KW"/>
</dbReference>
<keyword evidence="4" id="KW-0963">Cytoplasm</keyword>
<dbReference type="GO" id="GO:0005737">
    <property type="term" value="C:cytoplasm"/>
    <property type="evidence" value="ECO:0007669"/>
    <property type="project" value="UniProtKB-SubCell"/>
</dbReference>